<dbReference type="EMBL" id="MFDM01000019">
    <property type="protein sequence ID" value="OGE43038.1"/>
    <property type="molecule type" value="Genomic_DNA"/>
</dbReference>
<name>A0A1F5KQ49_9BACT</name>
<organism evidence="2 3">
    <name type="scientific">Candidatus Daviesbacteria bacterium RIFCSPLOWO2_01_FULL_39_12</name>
    <dbReference type="NCBI Taxonomy" id="1797785"/>
    <lineage>
        <taxon>Bacteria</taxon>
        <taxon>Candidatus Daviesiibacteriota</taxon>
    </lineage>
</organism>
<feature type="transmembrane region" description="Helical" evidence="1">
    <location>
        <begin position="111"/>
        <end position="129"/>
    </location>
</feature>
<keyword evidence="1" id="KW-1133">Transmembrane helix</keyword>
<comment type="caution">
    <text evidence="2">The sequence shown here is derived from an EMBL/GenBank/DDBJ whole genome shotgun (WGS) entry which is preliminary data.</text>
</comment>
<dbReference type="PANTHER" id="PTHR36832:SF1">
    <property type="entry name" value="SLR1174 PROTEIN"/>
    <property type="match status" value="1"/>
</dbReference>
<evidence type="ECO:0008006" key="4">
    <source>
        <dbReference type="Google" id="ProtNLM"/>
    </source>
</evidence>
<feature type="transmembrane region" description="Helical" evidence="1">
    <location>
        <begin position="201"/>
        <end position="218"/>
    </location>
</feature>
<dbReference type="PANTHER" id="PTHR36832">
    <property type="entry name" value="SLR1174 PROTEIN-RELATED"/>
    <property type="match status" value="1"/>
</dbReference>
<accession>A0A1F5KQ49</accession>
<protein>
    <recommendedName>
        <fullName evidence="4">ABC transporter permease</fullName>
    </recommendedName>
</protein>
<keyword evidence="1" id="KW-0472">Membrane</keyword>
<feature type="transmembrane region" description="Helical" evidence="1">
    <location>
        <begin position="50"/>
        <end position="72"/>
    </location>
</feature>
<feature type="transmembrane region" description="Helical" evidence="1">
    <location>
        <begin position="174"/>
        <end position="194"/>
    </location>
</feature>
<dbReference type="InterPro" id="IPR010390">
    <property type="entry name" value="ABC-2_transporter-like"/>
</dbReference>
<evidence type="ECO:0000313" key="3">
    <source>
        <dbReference type="Proteomes" id="UP000178565"/>
    </source>
</evidence>
<evidence type="ECO:0000256" key="1">
    <source>
        <dbReference type="SAM" id="Phobius"/>
    </source>
</evidence>
<gene>
    <name evidence="2" type="ORF">A3B45_05380</name>
</gene>
<dbReference type="Pfam" id="PF06182">
    <property type="entry name" value="ABC2_membrane_6"/>
    <property type="match status" value="1"/>
</dbReference>
<sequence length="264" mass="30733">MNKYLTIFKISWQEGLVYRLNFILWRVRTILQLLLVYFIWWTVFQSQTQIFGYTQSSILTYILVSAIIRAVVLSSRATDVSNQINDGSVVNFLIKPLGFISYYFSRDLADKLLNILFVILEVSLIIVLLKPPIFLQTNPNTLILFTLAAILGILTYFCIGFVISLTAFWVENSWGPLFLMFIFLEGFGGGLFPIDILPRGVFNFLMLTPFPYLIYFPAKIYLGHFSANEIFLYFSILIFWVITLWFLMRWMVNMGLRHYTAVGH</sequence>
<dbReference type="Proteomes" id="UP000178565">
    <property type="component" value="Unassembled WGS sequence"/>
</dbReference>
<reference evidence="2 3" key="1">
    <citation type="journal article" date="2016" name="Nat. Commun.">
        <title>Thousands of microbial genomes shed light on interconnected biogeochemical processes in an aquifer system.</title>
        <authorList>
            <person name="Anantharaman K."/>
            <person name="Brown C.T."/>
            <person name="Hug L.A."/>
            <person name="Sharon I."/>
            <person name="Castelle C.J."/>
            <person name="Probst A.J."/>
            <person name="Thomas B.C."/>
            <person name="Singh A."/>
            <person name="Wilkins M.J."/>
            <person name="Karaoz U."/>
            <person name="Brodie E.L."/>
            <person name="Williams K.H."/>
            <person name="Hubbard S.S."/>
            <person name="Banfield J.F."/>
        </authorList>
    </citation>
    <scope>NUCLEOTIDE SEQUENCE [LARGE SCALE GENOMIC DNA]</scope>
</reference>
<feature type="transmembrane region" description="Helical" evidence="1">
    <location>
        <begin position="20"/>
        <end position="44"/>
    </location>
</feature>
<feature type="transmembrane region" description="Helical" evidence="1">
    <location>
        <begin position="230"/>
        <end position="248"/>
    </location>
</feature>
<proteinExistence type="predicted"/>
<feature type="transmembrane region" description="Helical" evidence="1">
    <location>
        <begin position="141"/>
        <end position="168"/>
    </location>
</feature>
<keyword evidence="1" id="KW-0812">Transmembrane</keyword>
<dbReference type="STRING" id="1797785.A3B45_05380"/>
<dbReference type="AlphaFoldDB" id="A0A1F5KQ49"/>
<evidence type="ECO:0000313" key="2">
    <source>
        <dbReference type="EMBL" id="OGE43038.1"/>
    </source>
</evidence>